<evidence type="ECO:0000313" key="3">
    <source>
        <dbReference type="Proteomes" id="UP000249402"/>
    </source>
</evidence>
<dbReference type="EMBL" id="KZ824434">
    <property type="protein sequence ID" value="RAL01753.1"/>
    <property type="molecule type" value="Genomic_DNA"/>
</dbReference>
<gene>
    <name evidence="2" type="ORF">BO80DRAFT_56202</name>
</gene>
<dbReference type="AlphaFoldDB" id="A0A395H256"/>
<dbReference type="GeneID" id="37229468"/>
<name>A0A395H256_9EURO</name>
<protein>
    <submittedName>
        <fullName evidence="2">Uncharacterized protein</fullName>
    </submittedName>
</protein>
<feature type="region of interest" description="Disordered" evidence="1">
    <location>
        <begin position="1"/>
        <end position="76"/>
    </location>
</feature>
<organism evidence="2 3">
    <name type="scientific">Aspergillus ibericus CBS 121593</name>
    <dbReference type="NCBI Taxonomy" id="1448316"/>
    <lineage>
        <taxon>Eukaryota</taxon>
        <taxon>Fungi</taxon>
        <taxon>Dikarya</taxon>
        <taxon>Ascomycota</taxon>
        <taxon>Pezizomycotina</taxon>
        <taxon>Eurotiomycetes</taxon>
        <taxon>Eurotiomycetidae</taxon>
        <taxon>Eurotiales</taxon>
        <taxon>Aspergillaceae</taxon>
        <taxon>Aspergillus</taxon>
        <taxon>Aspergillus subgen. Circumdati</taxon>
    </lineage>
</organism>
<dbReference type="VEuPathDB" id="FungiDB:BO80DRAFT_56202"/>
<dbReference type="RefSeq" id="XP_025576080.1">
    <property type="nucleotide sequence ID" value="XM_025724603.1"/>
</dbReference>
<sequence>MERIRGGGRKGREEVLGREGEAWVQSRALPRKGRLHSRAEDGDKTGQDDKTQQAGKPGRPGRRPGQEPCGASGVAAGLVNGRPLRVVSQAAVRVESGLELRSTKSTMEKRPQCSFTDRILLHPVDSSRAVLTHPQKYPLHGKGSPQPSG</sequence>
<feature type="region of interest" description="Disordered" evidence="1">
    <location>
        <begin position="127"/>
        <end position="149"/>
    </location>
</feature>
<proteinExistence type="predicted"/>
<evidence type="ECO:0000313" key="2">
    <source>
        <dbReference type="EMBL" id="RAL01753.1"/>
    </source>
</evidence>
<keyword evidence="3" id="KW-1185">Reference proteome</keyword>
<evidence type="ECO:0000256" key="1">
    <source>
        <dbReference type="SAM" id="MobiDB-lite"/>
    </source>
</evidence>
<dbReference type="Proteomes" id="UP000249402">
    <property type="component" value="Unassembled WGS sequence"/>
</dbReference>
<feature type="compositionally biased region" description="Basic and acidic residues" evidence="1">
    <location>
        <begin position="37"/>
        <end position="51"/>
    </location>
</feature>
<feature type="compositionally biased region" description="Basic and acidic residues" evidence="1">
    <location>
        <begin position="1"/>
        <end position="21"/>
    </location>
</feature>
<reference evidence="2 3" key="1">
    <citation type="submission" date="2018-02" db="EMBL/GenBank/DDBJ databases">
        <title>The genomes of Aspergillus section Nigri reveals drivers in fungal speciation.</title>
        <authorList>
            <consortium name="DOE Joint Genome Institute"/>
            <person name="Vesth T.C."/>
            <person name="Nybo J."/>
            <person name="Theobald S."/>
            <person name="Brandl J."/>
            <person name="Frisvad J.C."/>
            <person name="Nielsen K.F."/>
            <person name="Lyhne E.K."/>
            <person name="Kogle M.E."/>
            <person name="Kuo A."/>
            <person name="Riley R."/>
            <person name="Clum A."/>
            <person name="Nolan M."/>
            <person name="Lipzen A."/>
            <person name="Salamov A."/>
            <person name="Henrissat B."/>
            <person name="Wiebenga A."/>
            <person name="De vries R.P."/>
            <person name="Grigoriev I.V."/>
            <person name="Mortensen U.H."/>
            <person name="Andersen M.R."/>
            <person name="Baker S.E."/>
        </authorList>
    </citation>
    <scope>NUCLEOTIDE SEQUENCE [LARGE SCALE GENOMIC DNA]</scope>
    <source>
        <strain evidence="2 3">CBS 121593</strain>
    </source>
</reference>
<accession>A0A395H256</accession>